<evidence type="ECO:0000313" key="1">
    <source>
        <dbReference type="Proteomes" id="UP000095282"/>
    </source>
</evidence>
<dbReference type="Proteomes" id="UP000095282">
    <property type="component" value="Unplaced"/>
</dbReference>
<dbReference type="WBParaSite" id="Csp11.Scaffold629.g11803.t2">
    <property type="protein sequence ID" value="Csp11.Scaffold629.g11803.t2"/>
    <property type="gene ID" value="Csp11.Scaffold629.g11803"/>
</dbReference>
<dbReference type="AlphaFoldDB" id="A0A1I7TU46"/>
<name>A0A1I7TU46_9PELO</name>
<protein>
    <submittedName>
        <fullName evidence="2">V-type proton ATPase subunit a</fullName>
    </submittedName>
</protein>
<sequence>MKANEMIEMSLNQTEKSIDVLREGDLCRRLTSLELRDMHLSYHEDFLRLRQMIDTVEEQIHKESQSNSKWIDRRINGAKATADQASTEKREQNLGKMVEELVDKILEDDGDFHVLFAIKDESGHRKSVEGTGVETKETRHFEMNSFGNMIELSRINTTVACVDARTDKKEDESTVEEEDTVDGVDSKFNSCLKQEKALSPMKIL</sequence>
<accession>A0A1I7TU46</accession>
<organism evidence="1 2">
    <name type="scientific">Caenorhabditis tropicalis</name>
    <dbReference type="NCBI Taxonomy" id="1561998"/>
    <lineage>
        <taxon>Eukaryota</taxon>
        <taxon>Metazoa</taxon>
        <taxon>Ecdysozoa</taxon>
        <taxon>Nematoda</taxon>
        <taxon>Chromadorea</taxon>
        <taxon>Rhabditida</taxon>
        <taxon>Rhabditina</taxon>
        <taxon>Rhabditomorpha</taxon>
        <taxon>Rhabditoidea</taxon>
        <taxon>Rhabditidae</taxon>
        <taxon>Peloderinae</taxon>
        <taxon>Caenorhabditis</taxon>
    </lineage>
</organism>
<evidence type="ECO:0000313" key="2">
    <source>
        <dbReference type="WBParaSite" id="Csp11.Scaffold629.g11803.t2"/>
    </source>
</evidence>
<reference evidence="2" key="1">
    <citation type="submission" date="2016-11" db="UniProtKB">
        <authorList>
            <consortium name="WormBaseParasite"/>
        </authorList>
    </citation>
    <scope>IDENTIFICATION</scope>
</reference>
<proteinExistence type="predicted"/>
<keyword evidence="1" id="KW-1185">Reference proteome</keyword>